<organism evidence="1 2">
    <name type="scientific">Brevibacterium luteolum</name>
    <dbReference type="NCBI Taxonomy" id="199591"/>
    <lineage>
        <taxon>Bacteria</taxon>
        <taxon>Bacillati</taxon>
        <taxon>Actinomycetota</taxon>
        <taxon>Actinomycetes</taxon>
        <taxon>Micrococcales</taxon>
        <taxon>Brevibacteriaceae</taxon>
        <taxon>Brevibacterium</taxon>
    </lineage>
</organism>
<keyword evidence="2" id="KW-1185">Reference proteome</keyword>
<protein>
    <submittedName>
        <fullName evidence="1">Uncharacterized protein</fullName>
    </submittedName>
</protein>
<dbReference type="RefSeq" id="WP_102161266.1">
    <property type="nucleotide sequence ID" value="NZ_JALXRF010000036.1"/>
</dbReference>
<proteinExistence type="predicted"/>
<comment type="caution">
    <text evidence="1">The sequence shown here is derived from an EMBL/GenBank/DDBJ whole genome shotgun (WGS) entry which is preliminary data.</text>
</comment>
<dbReference type="Proteomes" id="UP000235703">
    <property type="component" value="Unassembled WGS sequence"/>
</dbReference>
<dbReference type="AlphaFoldDB" id="A0A2N6PIX1"/>
<name>A0A2N6PIX1_9MICO</name>
<evidence type="ECO:0000313" key="1">
    <source>
        <dbReference type="EMBL" id="PMB98626.1"/>
    </source>
</evidence>
<sequence length="324" mass="34974">MRLNPFVAASVDLGFAALSAFRPWWVPKKHQQTARLVYAGATGVLSAASGAESYTGVSTPLDPKKENAVNAAIGIGSAALTYAGWPLLTRFNRWADDKLGSWGVKNPPLVSAAVSIGATTLAHVALLALDDMISRGADEDWDDAAEQKVVLPAHILESVLALLDDNHALDAHTAQVLRDQLAAAEFWVARDHEAGSDEPGEWHVSTITVQVPADAERVVPSRQTYPVRGHIVAPDGTDLYLSIETADGRIASIDLTEDFDIYPDLSAEADGEAFGMIDDGDAEDWDDDGDAEWEAREALFMLRNWPRAGEFEIVSDADRMPNLS</sequence>
<accession>A0A2N6PIX1</accession>
<dbReference type="OrthoDB" id="9825209at2"/>
<reference evidence="1 2" key="1">
    <citation type="submission" date="2017-09" db="EMBL/GenBank/DDBJ databases">
        <title>Bacterial strain isolated from the female urinary microbiota.</title>
        <authorList>
            <person name="Thomas-White K."/>
            <person name="Kumar N."/>
            <person name="Forster S."/>
            <person name="Putonti C."/>
            <person name="Lawley T."/>
            <person name="Wolfe A.J."/>
        </authorList>
    </citation>
    <scope>NUCLEOTIDE SEQUENCE [LARGE SCALE GENOMIC DNA]</scope>
    <source>
        <strain evidence="1 2">UMB0680</strain>
    </source>
</reference>
<gene>
    <name evidence="1" type="ORF">CJ198_04690</name>
</gene>
<dbReference type="EMBL" id="PNFZ01000002">
    <property type="protein sequence ID" value="PMB98626.1"/>
    <property type="molecule type" value="Genomic_DNA"/>
</dbReference>
<evidence type="ECO:0000313" key="2">
    <source>
        <dbReference type="Proteomes" id="UP000235703"/>
    </source>
</evidence>